<dbReference type="Gene3D" id="3.40.640.10">
    <property type="entry name" value="Type I PLP-dependent aspartate aminotransferase-like (Major domain)"/>
    <property type="match status" value="1"/>
</dbReference>
<dbReference type="InterPro" id="IPR004839">
    <property type="entry name" value="Aminotransferase_I/II_large"/>
</dbReference>
<sequence length="329" mass="35091">MNHGGNLHDAKALFPEASEPWIDLSTGINPNAYPVSFSDPTVFTRLPSQQAVRELEHAAARAYGVPDPCLIVAAPGSQSLIELLPRLRPKGRVAIVGPTYNEHAACWMGQGHECIAVANLSDALSERTDNIVLVNPNNPDGRVVVAPELARAAAIMQARGGWLVVDEAFADIEDGVSIAHRDLPGTVILRSFGKTYGLAGIRLGFAIAARPIVDEIRAQLGLWAISGPALAIGIAAFADDAWLVSQKDVLRAAVSDLDRVLSRSGFRIVGGTLLFRLARHPAAASVFDDLARAGIWVRKFPHDAAILRFGIPPKDGLPRLEAALNGRLG</sequence>
<keyword evidence="7" id="KW-0663">Pyridoxal phosphate</keyword>
<comment type="cofactor">
    <cofactor evidence="1">
        <name>pyridoxal 5'-phosphate</name>
        <dbReference type="ChEBI" id="CHEBI:597326"/>
    </cofactor>
</comment>
<dbReference type="EMBL" id="VCMV01000003">
    <property type="protein sequence ID" value="KAB0269100.1"/>
    <property type="molecule type" value="Genomic_DNA"/>
</dbReference>
<dbReference type="SUPFAM" id="SSF53383">
    <property type="entry name" value="PLP-dependent transferases"/>
    <property type="match status" value="1"/>
</dbReference>
<reference evidence="13 14" key="1">
    <citation type="journal article" date="2019" name="Microorganisms">
        <title>Genome Insights into the Novel Species Microvirga brassicacearum, a Rapeseed Endophyte with Biotechnological Potential.</title>
        <authorList>
            <person name="Jimenez-Gomez A."/>
            <person name="Saati-Santamaria Z."/>
            <person name="Igual J.M."/>
            <person name="Rivas R."/>
            <person name="Mateos P.F."/>
            <person name="Garcia-Fraile P."/>
        </authorList>
    </citation>
    <scope>NUCLEOTIDE SEQUENCE [LARGE SCALE GENOMIC DNA]</scope>
    <source>
        <strain evidence="13 14">CDVBN77</strain>
    </source>
</reference>
<dbReference type="PANTHER" id="PTHR42885:SF1">
    <property type="entry name" value="THREONINE-PHOSPHATE DECARBOXYLASE"/>
    <property type="match status" value="1"/>
</dbReference>
<protein>
    <recommendedName>
        <fullName evidence="5">8-amino-7-oxononanoate synthase</fullName>
        <ecNumber evidence="4">4.1.1.81</ecNumber>
    </recommendedName>
    <alternativeName>
        <fullName evidence="10">Alpha-oxoamine synthase</fullName>
    </alternativeName>
    <alternativeName>
        <fullName evidence="9">L-threonine-O-3-phosphate decarboxylase</fullName>
    </alternativeName>
</protein>
<dbReference type="UniPathway" id="UPA00148"/>
<evidence type="ECO:0000256" key="1">
    <source>
        <dbReference type="ARBA" id="ARBA00001933"/>
    </source>
</evidence>
<comment type="pathway">
    <text evidence="3">Cofactor biosynthesis; adenosylcobalamin biosynthesis.</text>
</comment>
<feature type="domain" description="Aminotransferase class I/classII large" evidence="12">
    <location>
        <begin position="41"/>
        <end position="300"/>
    </location>
</feature>
<dbReference type="InterPro" id="IPR015422">
    <property type="entry name" value="PyrdxlP-dep_Trfase_small"/>
</dbReference>
<evidence type="ECO:0000256" key="4">
    <source>
        <dbReference type="ARBA" id="ARBA00012285"/>
    </source>
</evidence>
<evidence type="ECO:0000256" key="7">
    <source>
        <dbReference type="ARBA" id="ARBA00022898"/>
    </source>
</evidence>
<dbReference type="NCBIfam" id="TIGR01140">
    <property type="entry name" value="L_thr_O3P_dcar"/>
    <property type="match status" value="1"/>
</dbReference>
<dbReference type="OrthoDB" id="9799304at2"/>
<dbReference type="Pfam" id="PF00155">
    <property type="entry name" value="Aminotran_1_2"/>
    <property type="match status" value="1"/>
</dbReference>
<evidence type="ECO:0000256" key="9">
    <source>
        <dbReference type="ARBA" id="ARBA00029996"/>
    </source>
</evidence>
<dbReference type="InterPro" id="IPR015421">
    <property type="entry name" value="PyrdxlP-dep_Trfase_major"/>
</dbReference>
<evidence type="ECO:0000256" key="8">
    <source>
        <dbReference type="ARBA" id="ARBA00023239"/>
    </source>
</evidence>
<evidence type="ECO:0000313" key="14">
    <source>
        <dbReference type="Proteomes" id="UP000325684"/>
    </source>
</evidence>
<evidence type="ECO:0000256" key="11">
    <source>
        <dbReference type="ARBA" id="ARBA00048531"/>
    </source>
</evidence>
<evidence type="ECO:0000256" key="5">
    <source>
        <dbReference type="ARBA" id="ARBA00016004"/>
    </source>
</evidence>
<dbReference type="CDD" id="cd00609">
    <property type="entry name" value="AAT_like"/>
    <property type="match status" value="1"/>
</dbReference>
<dbReference type="Gene3D" id="3.90.1150.10">
    <property type="entry name" value="Aspartate Aminotransferase, domain 1"/>
    <property type="match status" value="1"/>
</dbReference>
<keyword evidence="8 13" id="KW-0456">Lyase</keyword>
<evidence type="ECO:0000256" key="3">
    <source>
        <dbReference type="ARBA" id="ARBA00004953"/>
    </source>
</evidence>
<evidence type="ECO:0000256" key="6">
    <source>
        <dbReference type="ARBA" id="ARBA00022573"/>
    </source>
</evidence>
<dbReference type="GO" id="GO:0009236">
    <property type="term" value="P:cobalamin biosynthetic process"/>
    <property type="evidence" value="ECO:0007669"/>
    <property type="project" value="UniProtKB-UniPathway"/>
</dbReference>
<dbReference type="Proteomes" id="UP000325684">
    <property type="component" value="Unassembled WGS sequence"/>
</dbReference>
<comment type="catalytic activity">
    <reaction evidence="11">
        <text>O-phospho-L-threonine + H(+) = (R)-1-aminopropan-2-yl phosphate + CO2</text>
        <dbReference type="Rhea" id="RHEA:11492"/>
        <dbReference type="ChEBI" id="CHEBI:15378"/>
        <dbReference type="ChEBI" id="CHEBI:16526"/>
        <dbReference type="ChEBI" id="CHEBI:58563"/>
        <dbReference type="ChEBI" id="CHEBI:58675"/>
        <dbReference type="EC" id="4.1.1.81"/>
    </reaction>
</comment>
<name>A0A5N3PHA3_9HYPH</name>
<dbReference type="InterPro" id="IPR015424">
    <property type="entry name" value="PyrdxlP-dep_Trfase"/>
</dbReference>
<dbReference type="RefSeq" id="WP_150942157.1">
    <property type="nucleotide sequence ID" value="NZ_VCMV01000003.1"/>
</dbReference>
<dbReference type="GO" id="GO:0030170">
    <property type="term" value="F:pyridoxal phosphate binding"/>
    <property type="evidence" value="ECO:0007669"/>
    <property type="project" value="InterPro"/>
</dbReference>
<dbReference type="EC" id="4.1.1.81" evidence="4"/>
<proteinExistence type="predicted"/>
<organism evidence="13 14">
    <name type="scientific">Microvirga brassicacearum</name>
    <dbReference type="NCBI Taxonomy" id="2580413"/>
    <lineage>
        <taxon>Bacteria</taxon>
        <taxon>Pseudomonadati</taxon>
        <taxon>Pseudomonadota</taxon>
        <taxon>Alphaproteobacteria</taxon>
        <taxon>Hyphomicrobiales</taxon>
        <taxon>Methylobacteriaceae</taxon>
        <taxon>Microvirga</taxon>
    </lineage>
</organism>
<comment type="function">
    <text evidence="2">Decarboxylates L-threonine-O-3-phosphate to yield (R)-1-amino-2-propanol O-2-phosphate, the precursor for the linkage between the nucleotide loop and the corrin ring in cobalamin.</text>
</comment>
<dbReference type="InterPro" id="IPR004838">
    <property type="entry name" value="NHTrfase_class1_PyrdxlP-BS"/>
</dbReference>
<dbReference type="PANTHER" id="PTHR42885">
    <property type="entry name" value="HISTIDINOL-PHOSPHATE AMINOTRANSFERASE-RELATED"/>
    <property type="match status" value="1"/>
</dbReference>
<evidence type="ECO:0000256" key="10">
    <source>
        <dbReference type="ARBA" id="ARBA00031658"/>
    </source>
</evidence>
<dbReference type="AlphaFoldDB" id="A0A5N3PHA3"/>
<evidence type="ECO:0000313" key="13">
    <source>
        <dbReference type="EMBL" id="KAB0269100.1"/>
    </source>
</evidence>
<gene>
    <name evidence="13" type="ORF">FEZ63_03040</name>
</gene>
<dbReference type="GO" id="GO:0048472">
    <property type="term" value="F:threonine-phosphate decarboxylase activity"/>
    <property type="evidence" value="ECO:0007669"/>
    <property type="project" value="UniProtKB-EC"/>
</dbReference>
<dbReference type="PROSITE" id="PS00105">
    <property type="entry name" value="AA_TRANSFER_CLASS_1"/>
    <property type="match status" value="1"/>
</dbReference>
<keyword evidence="14" id="KW-1185">Reference proteome</keyword>
<evidence type="ECO:0000259" key="12">
    <source>
        <dbReference type="Pfam" id="PF00155"/>
    </source>
</evidence>
<dbReference type="InterPro" id="IPR005860">
    <property type="entry name" value="CobD"/>
</dbReference>
<keyword evidence="6" id="KW-0169">Cobalamin biosynthesis</keyword>
<accession>A0A5N3PHA3</accession>
<evidence type="ECO:0000256" key="2">
    <source>
        <dbReference type="ARBA" id="ARBA00003444"/>
    </source>
</evidence>
<comment type="caution">
    <text evidence="13">The sequence shown here is derived from an EMBL/GenBank/DDBJ whole genome shotgun (WGS) entry which is preliminary data.</text>
</comment>